<dbReference type="AlphaFoldDB" id="A0AAW6TWK6"/>
<organism evidence="1 2">
    <name type="scientific">Anaerobaca lacustris</name>
    <dbReference type="NCBI Taxonomy" id="3044600"/>
    <lineage>
        <taxon>Bacteria</taxon>
        <taxon>Pseudomonadati</taxon>
        <taxon>Planctomycetota</taxon>
        <taxon>Phycisphaerae</taxon>
        <taxon>Sedimentisphaerales</taxon>
        <taxon>Anaerobacaceae</taxon>
        <taxon>Anaerobaca</taxon>
    </lineage>
</organism>
<evidence type="ECO:0000313" key="2">
    <source>
        <dbReference type="Proteomes" id="UP001431776"/>
    </source>
</evidence>
<dbReference type="EMBL" id="JASCXX010000015">
    <property type="protein sequence ID" value="MDI6450037.1"/>
    <property type="molecule type" value="Genomic_DNA"/>
</dbReference>
<protein>
    <submittedName>
        <fullName evidence="1">Uncharacterized protein</fullName>
    </submittedName>
</protein>
<accession>A0AAW6TWK6</accession>
<proteinExistence type="predicted"/>
<comment type="caution">
    <text evidence="1">The sequence shown here is derived from an EMBL/GenBank/DDBJ whole genome shotgun (WGS) entry which is preliminary data.</text>
</comment>
<gene>
    <name evidence="1" type="ORF">QJ522_13340</name>
</gene>
<keyword evidence="2" id="KW-1185">Reference proteome</keyword>
<sequence length="309" mass="34842">MITDLPSENDLEHAGIDYLDMAMTEAIGIALGEEYYIENNDPTGEVDLVQEYWTSVRYELAKCASLLQTGTELLLKSRIAGISPFLLLDRVSTWLNRASRENVHFDEFRTVDVRVLPQIYNTVCGRRLSDAFMSTLEGIRKRRNAIVHSASDRAVPTCESIVLDVLEVSANLIGEGKWPEIHRNKANSPPFSYVDHHDQIKAGLVIEFEFLVNLLTPSDVKRHLCISKKQRRYYCPCCKYGDVAPDIRIAQLRPNGPNSTTLYCIACDTGHTVRRQNCPHCSGNVIGKDDHCLSCGSNISQKTTIRRIR</sequence>
<dbReference type="Proteomes" id="UP001431776">
    <property type="component" value="Unassembled WGS sequence"/>
</dbReference>
<dbReference type="PROSITE" id="PS50216">
    <property type="entry name" value="DHHC"/>
    <property type="match status" value="1"/>
</dbReference>
<name>A0AAW6TWK6_9BACT</name>
<dbReference type="RefSeq" id="WP_349245445.1">
    <property type="nucleotide sequence ID" value="NZ_JASCXX010000015.1"/>
</dbReference>
<evidence type="ECO:0000313" key="1">
    <source>
        <dbReference type="EMBL" id="MDI6450037.1"/>
    </source>
</evidence>
<reference evidence="1" key="1">
    <citation type="submission" date="2023-05" db="EMBL/GenBank/DDBJ databases">
        <title>Anaerotaeda fermentans gen. nov., sp. nov., a novel anaerobic planctomycete of the new family within the order Sedimentisphaerales isolated from Taman Peninsula, Russia.</title>
        <authorList>
            <person name="Khomyakova M.A."/>
            <person name="Merkel A.Y."/>
            <person name="Slobodkin A.I."/>
        </authorList>
    </citation>
    <scope>NUCLEOTIDE SEQUENCE</scope>
    <source>
        <strain evidence="1">M17dextr</strain>
    </source>
</reference>